<dbReference type="SMART" id="SM00185">
    <property type="entry name" value="ARM"/>
    <property type="match status" value="8"/>
</dbReference>
<evidence type="ECO:0000313" key="8">
    <source>
        <dbReference type="Proteomes" id="UP000015104"/>
    </source>
</evidence>
<feature type="repeat" description="ARM" evidence="5">
    <location>
        <begin position="328"/>
        <end position="372"/>
    </location>
</feature>
<feature type="domain" description="U-box" evidence="6">
    <location>
        <begin position="73"/>
        <end position="253"/>
    </location>
</feature>
<dbReference type="EnsemblMetazoa" id="tetur11g02220.1">
    <property type="protein sequence ID" value="tetur11g02220.1"/>
    <property type="gene ID" value="tetur11g02220"/>
</dbReference>
<dbReference type="OrthoDB" id="195736at2759"/>
<dbReference type="PRINTS" id="PR01869">
    <property type="entry name" value="BCATNINFAMLY"/>
</dbReference>
<dbReference type="SUPFAM" id="SSF48371">
    <property type="entry name" value="ARM repeat"/>
    <property type="match status" value="1"/>
</dbReference>
<protein>
    <recommendedName>
        <fullName evidence="2">Armadillo segment polarity protein</fullName>
    </recommendedName>
</protein>
<keyword evidence="3" id="KW-0879">Wnt signaling pathway</keyword>
<organism evidence="7 8">
    <name type="scientific">Tetranychus urticae</name>
    <name type="common">Two-spotted spider mite</name>
    <dbReference type="NCBI Taxonomy" id="32264"/>
    <lineage>
        <taxon>Eukaryota</taxon>
        <taxon>Metazoa</taxon>
        <taxon>Ecdysozoa</taxon>
        <taxon>Arthropoda</taxon>
        <taxon>Chelicerata</taxon>
        <taxon>Arachnida</taxon>
        <taxon>Acari</taxon>
        <taxon>Acariformes</taxon>
        <taxon>Trombidiformes</taxon>
        <taxon>Prostigmata</taxon>
        <taxon>Eleutherengona</taxon>
        <taxon>Raphignathae</taxon>
        <taxon>Tetranychoidea</taxon>
        <taxon>Tetranychidae</taxon>
        <taxon>Tetranychus</taxon>
    </lineage>
</organism>
<comment type="subcellular location">
    <subcellularLocation>
        <location evidence="1">Cell membrane</location>
        <topology evidence="1">Peripheral membrane protein</topology>
        <orientation evidence="1">Cytoplasmic side</orientation>
    </subcellularLocation>
</comment>
<dbReference type="Proteomes" id="UP000015104">
    <property type="component" value="Unassembled WGS sequence"/>
</dbReference>
<feature type="repeat" description="ARM" evidence="5">
    <location>
        <begin position="243"/>
        <end position="286"/>
    </location>
</feature>
<dbReference type="Gene3D" id="1.25.10.10">
    <property type="entry name" value="Leucine-rich Repeat Variant"/>
    <property type="match status" value="1"/>
</dbReference>
<evidence type="ECO:0000259" key="6">
    <source>
        <dbReference type="Pfam" id="PF25598"/>
    </source>
</evidence>
<proteinExistence type="predicted"/>
<feature type="repeat" description="ARM" evidence="5">
    <location>
        <begin position="117"/>
        <end position="160"/>
    </location>
</feature>
<evidence type="ECO:0000256" key="4">
    <source>
        <dbReference type="ARBA" id="ARBA00022889"/>
    </source>
</evidence>
<evidence type="ECO:0000313" key="7">
    <source>
        <dbReference type="EnsemblMetazoa" id="tetur11g02220.1"/>
    </source>
</evidence>
<keyword evidence="8" id="KW-1185">Reference proteome</keyword>
<reference evidence="7" key="2">
    <citation type="submission" date="2015-06" db="UniProtKB">
        <authorList>
            <consortium name="EnsemblMetazoa"/>
        </authorList>
    </citation>
    <scope>IDENTIFICATION</scope>
</reference>
<dbReference type="HOGENOM" id="CLU_008757_1_0_1"/>
<dbReference type="OMA" id="NCCIANS"/>
<evidence type="ECO:0000256" key="1">
    <source>
        <dbReference type="ARBA" id="ARBA00004413"/>
    </source>
</evidence>
<dbReference type="eggNOG" id="KOG4203">
    <property type="taxonomic scope" value="Eukaryota"/>
</dbReference>
<accession>T1KGW2</accession>
<dbReference type="EMBL" id="CAEY01000071">
    <property type="status" value="NOT_ANNOTATED_CDS"/>
    <property type="molecule type" value="Genomic_DNA"/>
</dbReference>
<dbReference type="PANTHER" id="PTHR45976">
    <property type="entry name" value="ARMADILLO SEGMENT POLARITY PROTEIN"/>
    <property type="match status" value="1"/>
</dbReference>
<feature type="repeat" description="ARM" evidence="5">
    <location>
        <begin position="75"/>
        <end position="117"/>
    </location>
</feature>
<dbReference type="PROSITE" id="PS50176">
    <property type="entry name" value="ARM_REPEAT"/>
    <property type="match status" value="5"/>
</dbReference>
<dbReference type="Pfam" id="PF25598">
    <property type="entry name" value="ARM_PUB"/>
    <property type="match status" value="1"/>
</dbReference>
<dbReference type="InterPro" id="IPR058678">
    <property type="entry name" value="ARM_PUB"/>
</dbReference>
<dbReference type="InterPro" id="IPR011989">
    <property type="entry name" value="ARM-like"/>
</dbReference>
<dbReference type="GO" id="GO:0016055">
    <property type="term" value="P:Wnt signaling pathway"/>
    <property type="evidence" value="ECO:0007669"/>
    <property type="project" value="UniProtKB-KW"/>
</dbReference>
<dbReference type="InterPro" id="IPR013284">
    <property type="entry name" value="Beta-catenin"/>
</dbReference>
<gene>
    <name evidence="7" type="primary">107363840</name>
</gene>
<evidence type="ECO:0000256" key="3">
    <source>
        <dbReference type="ARBA" id="ARBA00022687"/>
    </source>
</evidence>
<evidence type="ECO:0000256" key="5">
    <source>
        <dbReference type="PROSITE-ProRule" id="PRU00259"/>
    </source>
</evidence>
<dbReference type="STRING" id="32264.T1KGW2"/>
<evidence type="ECO:0000256" key="2">
    <source>
        <dbReference type="ARBA" id="ARBA00022289"/>
    </source>
</evidence>
<dbReference type="GO" id="GO:0045296">
    <property type="term" value="F:cadherin binding"/>
    <property type="evidence" value="ECO:0007669"/>
    <property type="project" value="InterPro"/>
</dbReference>
<feature type="repeat" description="ARM" evidence="5">
    <location>
        <begin position="201"/>
        <end position="243"/>
    </location>
</feature>
<reference evidence="8" key="1">
    <citation type="submission" date="2011-08" db="EMBL/GenBank/DDBJ databases">
        <authorList>
            <person name="Rombauts S."/>
        </authorList>
    </citation>
    <scope>NUCLEOTIDE SEQUENCE</scope>
    <source>
        <strain evidence="8">London</strain>
    </source>
</reference>
<dbReference type="KEGG" id="tut:107363840"/>
<keyword evidence="4" id="KW-0130">Cell adhesion</keyword>
<dbReference type="GO" id="GO:0007155">
    <property type="term" value="P:cell adhesion"/>
    <property type="evidence" value="ECO:0007669"/>
    <property type="project" value="InterPro"/>
</dbReference>
<sequence>MSFSNFTTKIPEIQATDSGFSSAAPSIIDDEFLASFDFNYEGKSSHTLPPFQSTPEPMSPVPMLDVQTSSDVASQAIPTLIDLLSDEDPFIQNKACNMVLQLSTEKVSRETIINSPGMIVALLEALSKTNDIEIIENGVGILYNLSEHRQGRLTIYKLGGIFELVRMLSCNSESVVHLAITALHLLLLHQEGSKEAVRDANGLPPLISLLQNQNEQFLSIVTDCIRLLVYGDSESKIIMQRLGGTTQLLQILQTVSYPNLLWVISNTLKVLSACQENKRTIIENGGLQALAMHLNTQLDSHVSNCLFTIRNLSDAAVFQNDLHLLLSNTMDILRFALTDQVTQENIITCVAGILSNLTCNVINKQIVRQMGGVELLIGTVIKFGSKEEITEPAICALRHLTCRYIEAELASNAILDCEGLGPIISLLKTNSWPLKKAVVGLLRNLALLDANIVPLRDHYAIENLAEVLNEAKIASRSVDLGAGVVPMDAPLIPDPKIEAIIEEAAATLKIMAKDPLSKHKIQEKSFFFEEFIVDIFNTSIN</sequence>
<name>T1KGW2_TETUR</name>
<dbReference type="InterPro" id="IPR016024">
    <property type="entry name" value="ARM-type_fold"/>
</dbReference>
<dbReference type="InterPro" id="IPR000225">
    <property type="entry name" value="Armadillo"/>
</dbReference>
<dbReference type="GO" id="GO:0005886">
    <property type="term" value="C:plasma membrane"/>
    <property type="evidence" value="ECO:0007669"/>
    <property type="project" value="UniProtKB-SubCell"/>
</dbReference>
<dbReference type="AlphaFoldDB" id="T1KGW2"/>